<keyword evidence="2" id="KW-1185">Reference proteome</keyword>
<dbReference type="Proteomes" id="UP000823674">
    <property type="component" value="Chromosome A08"/>
</dbReference>
<dbReference type="EMBL" id="JADBGQ010000007">
    <property type="protein sequence ID" value="KAG5388894.1"/>
    <property type="molecule type" value="Genomic_DNA"/>
</dbReference>
<evidence type="ECO:0000313" key="1">
    <source>
        <dbReference type="EMBL" id="KAG5388894.1"/>
    </source>
</evidence>
<comment type="caution">
    <text evidence="1">The sequence shown here is derived from an EMBL/GenBank/DDBJ whole genome shotgun (WGS) entry which is preliminary data.</text>
</comment>
<evidence type="ECO:0000313" key="2">
    <source>
        <dbReference type="Proteomes" id="UP000823674"/>
    </source>
</evidence>
<proteinExistence type="predicted"/>
<sequence>MESAQKKSTLIDAHTRTSIDASIQASINAYLAPFEDRLPSFTYRLNGVYYPLRDRVDSVNTRLDALQQEHKMHASEVARERLKNQWTGGDETIRSFIGTWFLLNKDEMDTCIQPRGHFDHY</sequence>
<gene>
    <name evidence="1" type="primary">A08g505670.1_BraROA</name>
    <name evidence="1" type="ORF">IGI04_030435</name>
</gene>
<name>A0ABQ7LQQ8_BRACM</name>
<protein>
    <submittedName>
        <fullName evidence="1">Uncharacterized protein</fullName>
    </submittedName>
</protein>
<organism evidence="1 2">
    <name type="scientific">Brassica rapa subsp. trilocularis</name>
    <dbReference type="NCBI Taxonomy" id="1813537"/>
    <lineage>
        <taxon>Eukaryota</taxon>
        <taxon>Viridiplantae</taxon>
        <taxon>Streptophyta</taxon>
        <taxon>Embryophyta</taxon>
        <taxon>Tracheophyta</taxon>
        <taxon>Spermatophyta</taxon>
        <taxon>Magnoliopsida</taxon>
        <taxon>eudicotyledons</taxon>
        <taxon>Gunneridae</taxon>
        <taxon>Pentapetalae</taxon>
        <taxon>rosids</taxon>
        <taxon>malvids</taxon>
        <taxon>Brassicales</taxon>
        <taxon>Brassicaceae</taxon>
        <taxon>Brassiceae</taxon>
        <taxon>Brassica</taxon>
    </lineage>
</organism>
<reference evidence="1 2" key="1">
    <citation type="submission" date="2021-03" db="EMBL/GenBank/DDBJ databases">
        <authorList>
            <person name="King G.J."/>
            <person name="Bancroft I."/>
            <person name="Baten A."/>
            <person name="Bloomfield J."/>
            <person name="Borpatragohain P."/>
            <person name="He Z."/>
            <person name="Irish N."/>
            <person name="Irwin J."/>
            <person name="Liu K."/>
            <person name="Mauleon R.P."/>
            <person name="Moore J."/>
            <person name="Morris R."/>
            <person name="Ostergaard L."/>
            <person name="Wang B."/>
            <person name="Wells R."/>
        </authorList>
    </citation>
    <scope>NUCLEOTIDE SEQUENCE [LARGE SCALE GENOMIC DNA]</scope>
    <source>
        <strain evidence="1">R-o-18</strain>
        <tissue evidence="1">Leaf</tissue>
    </source>
</reference>
<accession>A0ABQ7LQQ8</accession>